<sequence>MGEVRKTWKKRWFQLETTGYLCYYKDASYVTGKPLGSIIVEGCQIEPQSAAVIGRPFAFSINPPVSGERIYNIFADSNRDLQEWVDALRDIAKRTSGKRSRGTSSLSHHKMNYNDNMYSTSLPVQISADGSRMLPAQKRTEKAALAERRQKRMHTSSTTSSDSCYSDDSDFEGDTELVGEEEEDTDTSSSVFRCDMDDSPIDSYTKEEIKKFPEMENEPAVWASSGGLAKDEKDDLKQQVSRLQRENAEKQTEINDLRKRLESGAQIEIEKLKKLLEAETEKRLIAEEERDTAKENEAAATKKLQEEKNRMRDLSHAAFTLQDNVKTVYDGLMKMTTQMMEETTEGAGIMGHSGPSQAQYGASFVESPSNTFFNGSDFVEIRDTVPEGEDSLLFEKVSFLK</sequence>
<feature type="compositionally biased region" description="Low complexity" evidence="2">
    <location>
        <begin position="155"/>
        <end position="164"/>
    </location>
</feature>
<keyword evidence="1" id="KW-0175">Coiled coil</keyword>
<feature type="domain" description="PH" evidence="3">
    <location>
        <begin position="1"/>
        <end position="93"/>
    </location>
</feature>
<feature type="compositionally biased region" description="Acidic residues" evidence="2">
    <location>
        <begin position="165"/>
        <end position="186"/>
    </location>
</feature>
<dbReference type="PROSITE" id="PS50003">
    <property type="entry name" value="PH_DOMAIN"/>
    <property type="match status" value="1"/>
</dbReference>
<dbReference type="SUPFAM" id="SSF50729">
    <property type="entry name" value="PH domain-like"/>
    <property type="match status" value="1"/>
</dbReference>
<gene>
    <name evidence="4" type="ORF">NAES01612_LOCUS2255</name>
</gene>
<dbReference type="InterPro" id="IPR011993">
    <property type="entry name" value="PH-like_dom_sf"/>
</dbReference>
<dbReference type="PANTHER" id="PTHR14336">
    <property type="entry name" value="TANDEM PH DOMAIN CONTAINING PROTEIN"/>
    <property type="match status" value="1"/>
</dbReference>
<name>A0A7S4JTT0_9EUKA</name>
<feature type="coiled-coil region" evidence="1">
    <location>
        <begin position="226"/>
        <end position="317"/>
    </location>
</feature>
<evidence type="ECO:0000313" key="4">
    <source>
        <dbReference type="EMBL" id="CAE2274124.1"/>
    </source>
</evidence>
<dbReference type="AlphaFoldDB" id="A0A7S4JTT0"/>
<evidence type="ECO:0000259" key="3">
    <source>
        <dbReference type="PROSITE" id="PS50003"/>
    </source>
</evidence>
<dbReference type="InterPro" id="IPR001849">
    <property type="entry name" value="PH_domain"/>
</dbReference>
<dbReference type="EMBL" id="HBKR01003394">
    <property type="protein sequence ID" value="CAE2274124.1"/>
    <property type="molecule type" value="Transcribed_RNA"/>
</dbReference>
<protein>
    <recommendedName>
        <fullName evidence="3">PH domain-containing protein</fullName>
    </recommendedName>
</protein>
<organism evidence="4">
    <name type="scientific">Paramoeba aestuarina</name>
    <dbReference type="NCBI Taxonomy" id="180227"/>
    <lineage>
        <taxon>Eukaryota</taxon>
        <taxon>Amoebozoa</taxon>
        <taxon>Discosea</taxon>
        <taxon>Flabellinia</taxon>
        <taxon>Dactylopodida</taxon>
        <taxon>Paramoebidae</taxon>
        <taxon>Paramoeba</taxon>
    </lineage>
</organism>
<reference evidence="4" key="1">
    <citation type="submission" date="2021-01" db="EMBL/GenBank/DDBJ databases">
        <authorList>
            <person name="Corre E."/>
            <person name="Pelletier E."/>
            <person name="Niang G."/>
            <person name="Scheremetjew M."/>
            <person name="Finn R."/>
            <person name="Kale V."/>
            <person name="Holt S."/>
            <person name="Cochrane G."/>
            <person name="Meng A."/>
            <person name="Brown T."/>
            <person name="Cohen L."/>
        </authorList>
    </citation>
    <scope>NUCLEOTIDE SEQUENCE</scope>
    <source>
        <strain evidence="4">SoJaBio B1-5/56/2</strain>
    </source>
</reference>
<accession>A0A7S4JTT0</accession>
<feature type="region of interest" description="Disordered" evidence="2">
    <location>
        <begin position="136"/>
        <end position="200"/>
    </location>
</feature>
<proteinExistence type="predicted"/>
<feature type="compositionally biased region" description="Basic and acidic residues" evidence="2">
    <location>
        <begin position="138"/>
        <end position="148"/>
    </location>
</feature>
<dbReference type="Gene3D" id="2.30.29.30">
    <property type="entry name" value="Pleckstrin-homology domain (PH domain)/Phosphotyrosine-binding domain (PTB)"/>
    <property type="match status" value="1"/>
</dbReference>
<dbReference type="SMART" id="SM00233">
    <property type="entry name" value="PH"/>
    <property type="match status" value="1"/>
</dbReference>
<dbReference type="Pfam" id="PF00169">
    <property type="entry name" value="PH"/>
    <property type="match status" value="1"/>
</dbReference>
<dbReference type="InterPro" id="IPR051707">
    <property type="entry name" value="PI-Interact_SigTrans_Reg"/>
</dbReference>
<evidence type="ECO:0000256" key="2">
    <source>
        <dbReference type="SAM" id="MobiDB-lite"/>
    </source>
</evidence>
<evidence type="ECO:0000256" key="1">
    <source>
        <dbReference type="SAM" id="Coils"/>
    </source>
</evidence>